<evidence type="ECO:0000256" key="7">
    <source>
        <dbReference type="ARBA" id="ARBA00023014"/>
    </source>
</evidence>
<dbReference type="Gene3D" id="3.30.1650.10">
    <property type="entry name" value="Bifunctional carbon monoxide dehydrogenase/acetyl-coa synthase(codh/acs), Chain M, domain 3"/>
    <property type="match status" value="1"/>
</dbReference>
<dbReference type="EMBL" id="LGFO01000150">
    <property type="protein sequence ID" value="KUK36165.1"/>
    <property type="molecule type" value="Genomic_DNA"/>
</dbReference>
<evidence type="ECO:0000256" key="8">
    <source>
        <dbReference type="SAM" id="Coils"/>
    </source>
</evidence>
<organism evidence="11 12">
    <name type="scientific">Thermacetogenium phaeum</name>
    <dbReference type="NCBI Taxonomy" id="85874"/>
    <lineage>
        <taxon>Bacteria</taxon>
        <taxon>Bacillati</taxon>
        <taxon>Bacillota</taxon>
        <taxon>Clostridia</taxon>
        <taxon>Thermoanaerobacterales</taxon>
        <taxon>Thermoanaerobacteraceae</taxon>
        <taxon>Thermacetogenium</taxon>
    </lineage>
</organism>
<evidence type="ECO:0000313" key="12">
    <source>
        <dbReference type="Proteomes" id="UP000053326"/>
    </source>
</evidence>
<comment type="caution">
    <text evidence="11">The sequence shown here is derived from an EMBL/GenBank/DDBJ whole genome shotgun (WGS) entry which is preliminary data.</text>
</comment>
<gene>
    <name evidence="11" type="ORF">XD66_1127</name>
</gene>
<dbReference type="InterPro" id="IPR045822">
    <property type="entry name" value="ACS_CODH_B_C"/>
</dbReference>
<proteinExistence type="predicted"/>
<evidence type="ECO:0000259" key="9">
    <source>
        <dbReference type="Pfam" id="PF18537"/>
    </source>
</evidence>
<dbReference type="GO" id="GO:0043884">
    <property type="term" value="F:CO-methylating acetyl-CoA synthase activity"/>
    <property type="evidence" value="ECO:0007669"/>
    <property type="project" value="UniProtKB-EC"/>
</dbReference>
<dbReference type="Pfam" id="PF03598">
    <property type="entry name" value="CdhC"/>
    <property type="match status" value="1"/>
</dbReference>
<keyword evidence="2" id="KW-0004">4Fe-4S</keyword>
<name>A0A101FFP5_9THEO</name>
<dbReference type="Pfam" id="PF19436">
    <property type="entry name" value="ACS_CODH_B_C"/>
    <property type="match status" value="1"/>
</dbReference>
<keyword evidence="8" id="KW-0175">Coiled coil</keyword>
<dbReference type="PATRIC" id="fig|85874.4.peg.545"/>
<dbReference type="AlphaFoldDB" id="A0A101FFP5"/>
<feature type="domain" description="CO dehydrogenase/acetyl-CoA synthase complex beta subunit C-terminal" evidence="10">
    <location>
        <begin position="493"/>
        <end position="739"/>
    </location>
</feature>
<dbReference type="Gene3D" id="3.40.970.20">
    <property type="entry name" value="Carbon monoxide dehydrogenase alpha subunit. Chain D, domain 4"/>
    <property type="match status" value="1"/>
</dbReference>
<dbReference type="Gene3D" id="3.40.1470.10">
    <property type="entry name" value="Bifunctional carbon monoxide dehydrogenase/acetyl-coa synthase(codh/acs), Chain M, domain 5"/>
    <property type="match status" value="1"/>
</dbReference>
<keyword evidence="6" id="KW-0408">Iron</keyword>
<keyword evidence="5" id="KW-0479">Metal-binding</keyword>
<dbReference type="NCBIfam" id="NF040764">
    <property type="entry name" value="CODH_ACS_al_bet"/>
    <property type="match status" value="1"/>
</dbReference>
<protein>
    <recommendedName>
        <fullName evidence="1">CO-methylating acetyl-CoA synthase</fullName>
        <ecNumber evidence="1">2.3.1.169</ecNumber>
    </recommendedName>
</protein>
<dbReference type="Proteomes" id="UP000053326">
    <property type="component" value="Unassembled WGS sequence"/>
</dbReference>
<dbReference type="PANTHER" id="PTHR42281">
    <property type="match status" value="1"/>
</dbReference>
<dbReference type="Gene3D" id="3.40.50.2030">
    <property type="match status" value="1"/>
</dbReference>
<sequence>MSTAWRVERERFEEIYEGSIEPGKEPKKLFRQAYEGTIVALSYAEILLNKAIKDYGEDHPVGYGGETAYFIPAIRALSGLEIRTLGEFVPILNKMRDQVRLELTLENALLWGEAVIHAAEIIEAVRYATGAHEFLPKPWTGFLSDTYVRKWGIKHVDWTIPGEVVIVGRFRTSDDALRIVNKLVQKGFMIFLVDEVIEQLLEKGYKFDIDAWPVYPLGNFTQVIHAVNYALRASSIFPGIPAGDKFMHRNYQRDRILVFVMALGERDIVKVAACFAAIYLGFPCLVDQPLDEDEIWPDWYFSVPDYDEMVQEGIEVRGIKITAIDIDVPIAHGPAFEGEAIRKADMFVEFGGGRSPACELVKMVPAEEVTDGKIEVIGPDVDQMEEGKAYPLGILIKVYGRKFQEDFEPVLERRVHYYFNYGEGVWHMGQRDQNWSRISKAAREKGVTLKDIGKILYAYYKKEYAAIVDRLEVQFMTEASEVEKLLKEAREKYQKRDDRLKNLRDDAVDVFYTCTLCQSFAPTHICFVSPERTGLCGAVSWLDAKATYEIDPTGVCQPVPITSEYVIDPVKGEWSSLNEEAAARTQGKTTSVCMYTMMDRPMTTCGCCECILAVVPECNGIMVTTREHKGDTPVGMTFSTLAGMVGGGNQTPGFIGVGRLYLVSRKFLPADGGIGRLVWMPKELKEQLRDQLNERGKEEGFGDNFADMIADETIGVTPDEILPYLEEKGHPALKMDPLM</sequence>
<evidence type="ECO:0000256" key="5">
    <source>
        <dbReference type="ARBA" id="ARBA00022723"/>
    </source>
</evidence>
<accession>A0A101FFP5</accession>
<dbReference type="Gene3D" id="1.10.8.190">
    <property type="entry name" value="Carbon monoxide dehydrogenase alpha subunit. Chain M, domain 1"/>
    <property type="match status" value="1"/>
</dbReference>
<dbReference type="InterPro" id="IPR041350">
    <property type="entry name" value="CODH_A_N"/>
</dbReference>
<dbReference type="PANTHER" id="PTHR42281:SF1">
    <property type="entry name" value="ACETYL-COA DECARBONYLASE_SYNTHASE COMPLEX SUBUNIT BETA 1"/>
    <property type="match status" value="1"/>
</dbReference>
<evidence type="ECO:0000256" key="6">
    <source>
        <dbReference type="ARBA" id="ARBA00023004"/>
    </source>
</evidence>
<evidence type="ECO:0000259" key="10">
    <source>
        <dbReference type="Pfam" id="PF19436"/>
    </source>
</evidence>
<dbReference type="GO" id="GO:0043885">
    <property type="term" value="F:anaerobic carbon-monoxide dehydrogenase activity"/>
    <property type="evidence" value="ECO:0007669"/>
    <property type="project" value="InterPro"/>
</dbReference>
<keyword evidence="3" id="KW-0533">Nickel</keyword>
<dbReference type="NCBIfam" id="NF007078">
    <property type="entry name" value="PRK09529.1"/>
    <property type="match status" value="1"/>
</dbReference>
<evidence type="ECO:0000256" key="4">
    <source>
        <dbReference type="ARBA" id="ARBA00022679"/>
    </source>
</evidence>
<evidence type="ECO:0000256" key="3">
    <source>
        <dbReference type="ARBA" id="ARBA00022596"/>
    </source>
</evidence>
<dbReference type="GO" id="GO:0051539">
    <property type="term" value="F:4 iron, 4 sulfur cluster binding"/>
    <property type="evidence" value="ECO:0007669"/>
    <property type="project" value="UniProtKB-KW"/>
</dbReference>
<dbReference type="InterPro" id="IPR016099">
    <property type="entry name" value="Prismane-like_a/b-sand"/>
</dbReference>
<evidence type="ECO:0000256" key="2">
    <source>
        <dbReference type="ARBA" id="ARBA00022485"/>
    </source>
</evidence>
<evidence type="ECO:0000313" key="11">
    <source>
        <dbReference type="EMBL" id="KUK36165.1"/>
    </source>
</evidence>
<evidence type="ECO:0000256" key="1">
    <source>
        <dbReference type="ARBA" id="ARBA00012244"/>
    </source>
</evidence>
<dbReference type="Pfam" id="PF18537">
    <property type="entry name" value="CODH_A_N"/>
    <property type="match status" value="1"/>
</dbReference>
<dbReference type="InterPro" id="IPR004461">
    <property type="entry name" value="CO_DH/Ac-CoA_synth_bsu"/>
</dbReference>
<dbReference type="EC" id="2.3.1.169" evidence="1"/>
<dbReference type="GO" id="GO:0046872">
    <property type="term" value="F:metal ion binding"/>
    <property type="evidence" value="ECO:0007669"/>
    <property type="project" value="UniProtKB-KW"/>
</dbReference>
<reference evidence="12" key="1">
    <citation type="journal article" date="2015" name="MBio">
        <title>Genome-Resolved Metagenomic Analysis Reveals Roles for Candidate Phyla and Other Microbial Community Members in Biogeochemical Transformations in Oil Reservoirs.</title>
        <authorList>
            <person name="Hu P."/>
            <person name="Tom L."/>
            <person name="Singh A."/>
            <person name="Thomas B.C."/>
            <person name="Baker B.J."/>
            <person name="Piceno Y.M."/>
            <person name="Andersen G.L."/>
            <person name="Banfield J.F."/>
        </authorList>
    </citation>
    <scope>NUCLEOTIDE SEQUENCE [LARGE SCALE GENOMIC DNA]</scope>
</reference>
<keyword evidence="7" id="KW-0411">Iron-sulfur</keyword>
<feature type="domain" description="Carbon monoxide dehydrogenase subunit alpha ,N-terminal" evidence="9">
    <location>
        <begin position="45"/>
        <end position="127"/>
    </location>
</feature>
<dbReference type="NCBIfam" id="NF003379">
    <property type="entry name" value="PRK04456.1"/>
    <property type="match status" value="1"/>
</dbReference>
<dbReference type="GO" id="GO:0006084">
    <property type="term" value="P:acetyl-CoA metabolic process"/>
    <property type="evidence" value="ECO:0007669"/>
    <property type="project" value="InterPro"/>
</dbReference>
<dbReference type="NCBIfam" id="TIGR00316">
    <property type="entry name" value="cdhC"/>
    <property type="match status" value="1"/>
</dbReference>
<dbReference type="InterPro" id="IPR038571">
    <property type="entry name" value="CO_DH/Ac-CoA_synth_bsu_3_sf"/>
</dbReference>
<feature type="coiled-coil region" evidence="8">
    <location>
        <begin position="479"/>
        <end position="506"/>
    </location>
</feature>
<dbReference type="InterPro" id="IPR011254">
    <property type="entry name" value="Prismane-like_sf"/>
</dbReference>
<dbReference type="SUPFAM" id="SSF56821">
    <property type="entry name" value="Prismane protein-like"/>
    <property type="match status" value="1"/>
</dbReference>
<keyword evidence="4" id="KW-0808">Transferase</keyword>